<dbReference type="EMBL" id="CP000352">
    <property type="protein sequence ID" value="ABF07573.1"/>
    <property type="molecule type" value="Genomic_DNA"/>
</dbReference>
<sequence length="138" mass="14499">MTHAQAFLSLRRLAVPGATLAAALVLSACASSQASRFDVDAFLRGSDTALPEVLGNPDFLKATRIPQTDCATMLQSPHNGTLEDLPASNTARGPAWLLHPADTPDKVWLVVGEAGGERSCHGPLPADAMKKLTERAKG</sequence>
<dbReference type="RefSeq" id="WP_011515540.1">
    <property type="nucleotide sequence ID" value="NC_007973.1"/>
</dbReference>
<evidence type="ECO:0000313" key="2">
    <source>
        <dbReference type="EMBL" id="ABF07573.1"/>
    </source>
</evidence>
<reference evidence="3" key="1">
    <citation type="journal article" date="2010" name="PLoS ONE">
        <title>The complete genome sequence of Cupriavidus metallidurans strain CH34, a master survivalist in harsh and anthropogenic environments.</title>
        <authorList>
            <person name="Janssen P.J."/>
            <person name="Van Houdt R."/>
            <person name="Moors H."/>
            <person name="Monsieurs P."/>
            <person name="Morin N."/>
            <person name="Michaux A."/>
            <person name="Benotmane M.A."/>
            <person name="Leys N."/>
            <person name="Vallaeys T."/>
            <person name="Lapidus A."/>
            <person name="Monchy S."/>
            <person name="Medigue C."/>
            <person name="Taghavi S."/>
            <person name="McCorkle S."/>
            <person name="Dunn J."/>
            <person name="van der Lelie D."/>
            <person name="Mergeay M."/>
        </authorList>
    </citation>
    <scope>NUCLEOTIDE SEQUENCE [LARGE SCALE GENOMIC DNA]</scope>
    <source>
        <strain evidence="3">ATCC 43123 / DSM 2839 / NBRC 102507 / CH34</strain>
    </source>
</reference>
<evidence type="ECO:0000313" key="3">
    <source>
        <dbReference type="Proteomes" id="UP000002429"/>
    </source>
</evidence>
<dbReference type="eggNOG" id="ENOG5030XPD">
    <property type="taxonomic scope" value="Bacteria"/>
</dbReference>
<keyword evidence="2" id="KW-0472">Membrane</keyword>
<proteinExistence type="predicted"/>
<keyword evidence="3" id="KW-1185">Reference proteome</keyword>
<dbReference type="AlphaFoldDB" id="Q1LQK3"/>
<keyword evidence="1" id="KW-0732">Signal</keyword>
<name>Q1LQK3_CUPMC</name>
<feature type="chain" id="PRO_5004193753" evidence="1">
    <location>
        <begin position="35"/>
        <end position="138"/>
    </location>
</feature>
<feature type="signal peptide" evidence="1">
    <location>
        <begin position="1"/>
        <end position="34"/>
    </location>
</feature>
<keyword evidence="2" id="KW-0812">Transmembrane</keyword>
<dbReference type="STRING" id="266264.Rmet_0687"/>
<evidence type="ECO:0000256" key="1">
    <source>
        <dbReference type="SAM" id="SignalP"/>
    </source>
</evidence>
<dbReference type="Proteomes" id="UP000002429">
    <property type="component" value="Chromosome"/>
</dbReference>
<keyword evidence="2" id="KW-0449">Lipoprotein</keyword>
<protein>
    <submittedName>
        <fullName evidence="2">Probable lipoprotein transmembrane putative exported protein</fullName>
    </submittedName>
</protein>
<accession>Q1LQK3</accession>
<dbReference type="HOGENOM" id="CLU_1823761_0_0_4"/>
<organism evidence="2 3">
    <name type="scientific">Cupriavidus metallidurans (strain ATCC 43123 / DSM 2839 / NBRC 102507 / CH34)</name>
    <name type="common">Ralstonia metallidurans</name>
    <dbReference type="NCBI Taxonomy" id="266264"/>
    <lineage>
        <taxon>Bacteria</taxon>
        <taxon>Pseudomonadati</taxon>
        <taxon>Pseudomonadota</taxon>
        <taxon>Betaproteobacteria</taxon>
        <taxon>Burkholderiales</taxon>
        <taxon>Burkholderiaceae</taxon>
        <taxon>Cupriavidus</taxon>
    </lineage>
</organism>
<gene>
    <name evidence="2" type="ordered locus">Rmet_0687</name>
</gene>
<dbReference type="KEGG" id="rme:Rmet_0687"/>